<proteinExistence type="predicted"/>
<protein>
    <recommendedName>
        <fullName evidence="2">Anoctamin transmembrane domain-containing protein</fullName>
    </recommendedName>
</protein>
<dbReference type="Proteomes" id="UP001642464">
    <property type="component" value="Unassembled WGS sequence"/>
</dbReference>
<keyword evidence="1" id="KW-0472">Membrane</keyword>
<feature type="domain" description="Anoctamin transmembrane" evidence="2">
    <location>
        <begin position="40"/>
        <end position="139"/>
    </location>
</feature>
<reference evidence="3 4" key="1">
    <citation type="submission" date="2024-02" db="EMBL/GenBank/DDBJ databases">
        <authorList>
            <person name="Chen Y."/>
            <person name="Shah S."/>
            <person name="Dougan E. K."/>
            <person name="Thang M."/>
            <person name="Chan C."/>
        </authorList>
    </citation>
    <scope>NUCLEOTIDE SEQUENCE [LARGE SCALE GENOMIC DNA]</scope>
</reference>
<evidence type="ECO:0000259" key="2">
    <source>
        <dbReference type="Pfam" id="PF04547"/>
    </source>
</evidence>
<evidence type="ECO:0000313" key="4">
    <source>
        <dbReference type="Proteomes" id="UP001642464"/>
    </source>
</evidence>
<keyword evidence="4" id="KW-1185">Reference proteome</keyword>
<feature type="non-terminal residue" evidence="3">
    <location>
        <position position="1"/>
    </location>
</feature>
<sequence>EPRDATFQRLQMKFGRPSSALFQHGLLSGVVDKKLPSILQHYFGQQIGFYFAFLQHLFSYGFALSVLVAPLLAVYSVDWAKHLVQAVAQEKPLFLLDEMVSEISHLDASRSRWPLWSLMVGLTTTVWGQCVIESWHRQDIRSGDTLLTLRAERCEMASNLFIKSGEFNCPKSCFLVKSKG</sequence>
<dbReference type="Pfam" id="PF04547">
    <property type="entry name" value="Anoctamin"/>
    <property type="match status" value="1"/>
</dbReference>
<feature type="non-terminal residue" evidence="3">
    <location>
        <position position="180"/>
    </location>
</feature>
<feature type="transmembrane region" description="Helical" evidence="1">
    <location>
        <begin position="57"/>
        <end position="77"/>
    </location>
</feature>
<dbReference type="InterPro" id="IPR049452">
    <property type="entry name" value="Anoctamin_TM"/>
</dbReference>
<gene>
    <name evidence="3" type="ORF">SCF082_LOCUS23535</name>
</gene>
<keyword evidence="1" id="KW-1133">Transmembrane helix</keyword>
<name>A0ABP0LMT6_9DINO</name>
<evidence type="ECO:0000256" key="1">
    <source>
        <dbReference type="SAM" id="Phobius"/>
    </source>
</evidence>
<keyword evidence="1" id="KW-0812">Transmembrane</keyword>
<accession>A0ABP0LMT6</accession>
<organism evidence="3 4">
    <name type="scientific">Durusdinium trenchii</name>
    <dbReference type="NCBI Taxonomy" id="1381693"/>
    <lineage>
        <taxon>Eukaryota</taxon>
        <taxon>Sar</taxon>
        <taxon>Alveolata</taxon>
        <taxon>Dinophyceae</taxon>
        <taxon>Suessiales</taxon>
        <taxon>Symbiodiniaceae</taxon>
        <taxon>Durusdinium</taxon>
    </lineage>
</organism>
<comment type="caution">
    <text evidence="3">The sequence shown here is derived from an EMBL/GenBank/DDBJ whole genome shotgun (WGS) entry which is preliminary data.</text>
</comment>
<dbReference type="EMBL" id="CAXAMM010017136">
    <property type="protein sequence ID" value="CAK9040465.1"/>
    <property type="molecule type" value="Genomic_DNA"/>
</dbReference>
<evidence type="ECO:0000313" key="3">
    <source>
        <dbReference type="EMBL" id="CAK9040465.1"/>
    </source>
</evidence>